<dbReference type="AlphaFoldDB" id="A0A9X7N131"/>
<accession>A0A9X7N131</accession>
<dbReference type="GO" id="GO:0003677">
    <property type="term" value="F:DNA binding"/>
    <property type="evidence" value="ECO:0007669"/>
    <property type="project" value="UniProtKB-KW"/>
</dbReference>
<protein>
    <submittedName>
        <fullName evidence="1">DNA-binding protein</fullName>
    </submittedName>
</protein>
<keyword evidence="2" id="KW-1185">Reference proteome</keyword>
<gene>
    <name evidence="1" type="ORF">F1C79_16540</name>
</gene>
<dbReference type="Proteomes" id="UP000326659">
    <property type="component" value="Chromosome"/>
</dbReference>
<evidence type="ECO:0000313" key="1">
    <source>
        <dbReference type="EMBL" id="QEY73079.1"/>
    </source>
</evidence>
<dbReference type="EMBL" id="CP043626">
    <property type="protein sequence ID" value="QEY73079.1"/>
    <property type="molecule type" value="Genomic_DNA"/>
</dbReference>
<dbReference type="OrthoDB" id="6447592at2"/>
<reference evidence="1 2" key="1">
    <citation type="submission" date="2019-09" db="EMBL/GenBank/DDBJ databases">
        <title>Prosopis cineraria nodule microbiome.</title>
        <authorList>
            <person name="Chaluvadi S.R."/>
            <person name="Ali R."/>
            <person name="Wang X."/>
        </authorList>
    </citation>
    <scope>NUCLEOTIDE SEQUENCE [LARGE SCALE GENOMIC DNA]</scope>
    <source>
        <strain evidence="1 2">BG1</strain>
    </source>
</reference>
<dbReference type="InterPro" id="IPR010982">
    <property type="entry name" value="Lambda_DNA-bd_dom_sf"/>
</dbReference>
<evidence type="ECO:0000313" key="2">
    <source>
        <dbReference type="Proteomes" id="UP000326659"/>
    </source>
</evidence>
<sequence>MIKGRIVRIWEYKSLTAKKLEELTGIDREKWYALRNDKRRANEDDIEAIVRIAPEYALWLVTGEIAPSVGQVSPDYEEADTLLQGPHAG</sequence>
<dbReference type="KEGG" id="pden:F1C79_16540"/>
<dbReference type="Gene3D" id="1.10.260.40">
    <property type="entry name" value="lambda repressor-like DNA-binding domains"/>
    <property type="match status" value="1"/>
</dbReference>
<keyword evidence="1" id="KW-0238">DNA-binding</keyword>
<organism evidence="1 2">
    <name type="scientific">Pseudomonas denitrificans</name>
    <dbReference type="NCBI Taxonomy" id="43306"/>
    <lineage>
        <taxon>Bacteria</taxon>
        <taxon>Pseudomonadati</taxon>
        <taxon>Pseudomonadota</taxon>
        <taxon>Gammaproteobacteria</taxon>
        <taxon>Pseudomonadales</taxon>
        <taxon>Pseudomonadaceae</taxon>
        <taxon>Halopseudomonas</taxon>
    </lineage>
</organism>
<name>A0A9X7N131_PSEDE</name>
<proteinExistence type="predicted"/>